<evidence type="ECO:0000256" key="1">
    <source>
        <dbReference type="ARBA" id="ARBA00022737"/>
    </source>
</evidence>
<dbReference type="SUPFAM" id="SSF48403">
    <property type="entry name" value="Ankyrin repeat"/>
    <property type="match status" value="1"/>
</dbReference>
<evidence type="ECO:0000259" key="5">
    <source>
        <dbReference type="Pfam" id="PF24883"/>
    </source>
</evidence>
<dbReference type="Proteomes" id="UP001172673">
    <property type="component" value="Unassembled WGS sequence"/>
</dbReference>
<evidence type="ECO:0000256" key="3">
    <source>
        <dbReference type="SAM" id="Coils"/>
    </source>
</evidence>
<keyword evidence="7" id="KW-1185">Reference proteome</keyword>
<dbReference type="InterPro" id="IPR027417">
    <property type="entry name" value="P-loop_NTPase"/>
</dbReference>
<dbReference type="Gene3D" id="1.25.40.20">
    <property type="entry name" value="Ankyrin repeat-containing domain"/>
    <property type="match status" value="1"/>
</dbReference>
<evidence type="ECO:0000313" key="6">
    <source>
        <dbReference type="EMBL" id="KAJ9604258.1"/>
    </source>
</evidence>
<sequence length="1421" mass="161558">MAIPVSKVKSLEPWEASKQRFLQTLSREDRAQFNLWLDDKKASEKLKDEIGKLETKNKSLGRLKPFVEGLKGLDSIISPVAGLDAHGIVTLVWGGFKVLMTLADKAIAFFEAIAEFLEDIGHELGLFREYEHLYSKHGSLRFNASLERVYSSYLFFCSSAKTFYESSKWRKFVESTGLSRRKHSSSIDLALAEVKAACARARAEVDLAERQSQAAASEQLMDGVVNLGDGIQYVHLRMDDLQRELIAFEDQVDQKLANVDFREFQKWLQHVDMETPLQDNLDKRDGLPNTCTWVFADDLVKSWASSSPDSVQALWVKADAGFGKTVLASYVISEMRKLYPTGVAHFFCKHDENRSVVHILRSWVWQLTAAHSIGGQSVGSHLAVSPDAVIDFNNAEEPSTVVMCRMLRTLFLQNKPTLLIVDGLDECEIPTEKKKREWDHFFEVLSHLPKRWKLLIISRPHNWYNKLLQDNLTPFLHTKHIQKEDNVDDLHDFAQRQVSTFGEETDWSPKTKTEIFNLMLDKADGNLQWVYLLSVTLRYASEIEVRASLDKPPENLTELYGRALDSLSKQNKGLASKVRLALKWILCAHRPLKSRELATVLSMSPNALEANVFKYIGPLVKIEGDRLRLVHASAKDYLVSSEAKIFDEHSGSIPEQLAAIHALILKKCLDYLSSADREYVHVGSNEDASVQRIRERVENDTLLEYSCNGWMQHFVEAYKAPKVIEDVRPELDAMLKSDSSVIKWLQIFHFLWNVGALSERARQHIGALTYRPKGTINWADWLIENHPDFVRHLGWEDGGRYTRWDRYMHKRHGYSHDHPFSMYQSPKVMPGIHVAAFFGYEGEVKRMIAGGIHVDHQGPHGGTPLHWAAAGGACNSIRALLHLGANKEARYGRHRETPIFRAIRIPNAVAFQPGTFPAARLLFDEGAALEHEPVINGFKVSTALIALVEEGPDGPGAVELARMLCARDPVVGGFYMRLGTISQVAAWHNRQLLLEELLRHPAQQRLLNHQQSGTRLRAVLHDACTQNNPEITKILLQAGADANLRCILNRFTPLHFAVRAGGKPIEILLNHERPADPCVPDEGGHMPVHLAVRDNIKLDFGKFVQKGFPVDQVDGNGDTPLMIALQNSNFAIAKRLLDLGADESQLGPQLRIYLPTEERDQRLLLLRAKHWHPINSLAFLSLFRHLSKKHIPIPIFDRILRFANHTDVLEISRKGRMRVNEHITQRIPYPYLRSPRIPGNALAPVKRIELYVRSSDQGHSNVGLDYSLSKLVTINGADKIVQWQPEEKFGRNLHHMQDHRKVVGKKEAPTRIRKVRPGERVAIFPYANSPAFENVMDRAEIKVHHVTFRSYFTWTEREQIWGKHQDGSQGGVRCKKSKCPRCAAERFLKDRREIEPGEEEIRVGEVPRFVKDFGLVKYDAK</sequence>
<evidence type="ECO:0000313" key="7">
    <source>
        <dbReference type="Proteomes" id="UP001172673"/>
    </source>
</evidence>
<feature type="repeat" description="ANK" evidence="2">
    <location>
        <begin position="860"/>
        <end position="892"/>
    </location>
</feature>
<dbReference type="InterPro" id="IPR056125">
    <property type="entry name" value="DUF7708"/>
</dbReference>
<feature type="repeat" description="ANK" evidence="2">
    <location>
        <begin position="1015"/>
        <end position="1047"/>
    </location>
</feature>
<dbReference type="SUPFAM" id="SSF52540">
    <property type="entry name" value="P-loop containing nucleoside triphosphate hydrolases"/>
    <property type="match status" value="1"/>
</dbReference>
<dbReference type="PROSITE" id="PS50088">
    <property type="entry name" value="ANK_REPEAT"/>
    <property type="match status" value="3"/>
</dbReference>
<dbReference type="PROSITE" id="PS50297">
    <property type="entry name" value="ANK_REP_REGION"/>
    <property type="match status" value="3"/>
</dbReference>
<dbReference type="PANTHER" id="PTHR10039:SF17">
    <property type="entry name" value="FUNGAL STAND N-TERMINAL GOODBYE DOMAIN-CONTAINING PROTEIN-RELATED"/>
    <property type="match status" value="1"/>
</dbReference>
<reference evidence="6" key="1">
    <citation type="submission" date="2022-10" db="EMBL/GenBank/DDBJ databases">
        <title>Culturing micro-colonial fungi from biological soil crusts in the Mojave desert and describing Neophaeococcomyces mojavensis, and introducing the new genera and species Taxawa tesnikishii.</title>
        <authorList>
            <person name="Kurbessoian T."/>
            <person name="Stajich J.E."/>
        </authorList>
    </citation>
    <scope>NUCLEOTIDE SEQUENCE</scope>
    <source>
        <strain evidence="6">TK_41</strain>
    </source>
</reference>
<gene>
    <name evidence="6" type="ORF">H2200_011092</name>
</gene>
<evidence type="ECO:0008006" key="8">
    <source>
        <dbReference type="Google" id="ProtNLM"/>
    </source>
</evidence>
<proteinExistence type="predicted"/>
<feature type="domain" description="Nephrocystin 3-like N-terminal" evidence="5">
    <location>
        <begin position="289"/>
        <end position="459"/>
    </location>
</feature>
<evidence type="ECO:0000259" key="4">
    <source>
        <dbReference type="Pfam" id="PF24809"/>
    </source>
</evidence>
<comment type="caution">
    <text evidence="6">The sequence shown here is derived from an EMBL/GenBank/DDBJ whole genome shotgun (WGS) entry which is preliminary data.</text>
</comment>
<dbReference type="SMART" id="SM00248">
    <property type="entry name" value="ANK"/>
    <property type="match status" value="4"/>
</dbReference>
<protein>
    <recommendedName>
        <fullName evidence="8">NACHT domain-containing protein</fullName>
    </recommendedName>
</protein>
<dbReference type="PRINTS" id="PR01415">
    <property type="entry name" value="ANKYRIN"/>
</dbReference>
<keyword evidence="2" id="KW-0040">ANK repeat</keyword>
<accession>A0AA38X015</accession>
<feature type="domain" description="DUF7708" evidence="4">
    <location>
        <begin position="89"/>
        <end position="176"/>
    </location>
</feature>
<organism evidence="6 7">
    <name type="scientific">Cladophialophora chaetospira</name>
    <dbReference type="NCBI Taxonomy" id="386627"/>
    <lineage>
        <taxon>Eukaryota</taxon>
        <taxon>Fungi</taxon>
        <taxon>Dikarya</taxon>
        <taxon>Ascomycota</taxon>
        <taxon>Pezizomycotina</taxon>
        <taxon>Eurotiomycetes</taxon>
        <taxon>Chaetothyriomycetidae</taxon>
        <taxon>Chaetothyriales</taxon>
        <taxon>Herpotrichiellaceae</taxon>
        <taxon>Cladophialophora</taxon>
    </lineage>
</organism>
<dbReference type="PANTHER" id="PTHR10039">
    <property type="entry name" value="AMELOGENIN"/>
    <property type="match status" value="1"/>
</dbReference>
<dbReference type="Pfam" id="PF00023">
    <property type="entry name" value="Ank"/>
    <property type="match status" value="2"/>
</dbReference>
<evidence type="ECO:0000256" key="2">
    <source>
        <dbReference type="PROSITE-ProRule" id="PRU00023"/>
    </source>
</evidence>
<dbReference type="Gene3D" id="3.40.50.300">
    <property type="entry name" value="P-loop containing nucleotide triphosphate hydrolases"/>
    <property type="match status" value="1"/>
</dbReference>
<feature type="repeat" description="ANK" evidence="2">
    <location>
        <begin position="1116"/>
        <end position="1142"/>
    </location>
</feature>
<dbReference type="InterPro" id="IPR002110">
    <property type="entry name" value="Ankyrin_rpt"/>
</dbReference>
<dbReference type="InterPro" id="IPR056884">
    <property type="entry name" value="NPHP3-like_N"/>
</dbReference>
<name>A0AA38X015_9EURO</name>
<dbReference type="InterPro" id="IPR036770">
    <property type="entry name" value="Ankyrin_rpt-contain_sf"/>
</dbReference>
<dbReference type="Pfam" id="PF12796">
    <property type="entry name" value="Ank_2"/>
    <property type="match status" value="1"/>
</dbReference>
<dbReference type="Pfam" id="PF24883">
    <property type="entry name" value="NPHP3_N"/>
    <property type="match status" value="1"/>
</dbReference>
<keyword evidence="1" id="KW-0677">Repeat</keyword>
<keyword evidence="3" id="KW-0175">Coiled coil</keyword>
<dbReference type="Pfam" id="PF24809">
    <property type="entry name" value="DUF7708"/>
    <property type="match status" value="1"/>
</dbReference>
<dbReference type="EMBL" id="JAPDRK010000019">
    <property type="protein sequence ID" value="KAJ9604258.1"/>
    <property type="molecule type" value="Genomic_DNA"/>
</dbReference>
<feature type="coiled-coil region" evidence="3">
    <location>
        <begin position="191"/>
        <end position="258"/>
    </location>
</feature>